<protein>
    <submittedName>
        <fullName evidence="1">Uncharacterized protein</fullName>
    </submittedName>
</protein>
<evidence type="ECO:0000313" key="1">
    <source>
        <dbReference type="EMBL" id="MDV7014625.1"/>
    </source>
</evidence>
<dbReference type="Proteomes" id="UP001187143">
    <property type="component" value="Unassembled WGS sequence"/>
</dbReference>
<dbReference type="RefSeq" id="WP_317728442.1">
    <property type="nucleotide sequence ID" value="NZ_JAWLLC010000024.1"/>
</dbReference>
<comment type="caution">
    <text evidence="1">The sequence shown here is derived from an EMBL/GenBank/DDBJ whole genome shotgun (WGS) entry which is preliminary data.</text>
</comment>
<proteinExistence type="predicted"/>
<evidence type="ECO:0000313" key="2">
    <source>
        <dbReference type="Proteomes" id="UP001187143"/>
    </source>
</evidence>
<sequence>MSREDEKVTVRQETMIGIPDPPAVYMAIETYLTTLQQHPTADEMMDQILTEDFETGLRGGDMWHGIDGLRAYLSERAEFFDERNQLKAILSLSPSPTGDVEVSTRLDFFMRRWKPPSPTSEEFTGTAFHTWKIRSLDGELRIATLIIDGFANLNEHARRLIASPVLGEDVEE</sequence>
<reference evidence="1" key="1">
    <citation type="submission" date="2023-10" db="EMBL/GenBank/DDBJ databases">
        <title>Characterization and genome sequence of Mycobacterium intracellulare ABSURDO, a novel pathogenic isolate with three colony morphotypes that vary in growth and acid-fastness.</title>
        <authorList>
            <person name="Jude B.A."/>
            <person name="Robinson R.T."/>
        </authorList>
    </citation>
    <scope>NUCLEOTIDE SEQUENCE</scope>
    <source>
        <strain evidence="1">ABSURDO Component B</strain>
    </source>
</reference>
<accession>A0AAE4U4W7</accession>
<dbReference type="AlphaFoldDB" id="A0AAE4U4W7"/>
<organism evidence="1 2">
    <name type="scientific">Mycobacterium intracellulare</name>
    <dbReference type="NCBI Taxonomy" id="1767"/>
    <lineage>
        <taxon>Bacteria</taxon>
        <taxon>Bacillati</taxon>
        <taxon>Actinomycetota</taxon>
        <taxon>Actinomycetes</taxon>
        <taxon>Mycobacteriales</taxon>
        <taxon>Mycobacteriaceae</taxon>
        <taxon>Mycobacterium</taxon>
        <taxon>Mycobacterium avium complex (MAC)</taxon>
    </lineage>
</organism>
<gene>
    <name evidence="1" type="ORF">R4F53_20255</name>
</gene>
<name>A0AAE4U4W7_MYCIT</name>
<dbReference type="EMBL" id="JAWLLD010000025">
    <property type="protein sequence ID" value="MDV7014625.1"/>
    <property type="molecule type" value="Genomic_DNA"/>
</dbReference>